<accession>A0A6J7RZ83</accession>
<keyword evidence="5 6" id="KW-0472">Membrane</keyword>
<comment type="subcellular location">
    <subcellularLocation>
        <location evidence="1">Cell membrane</location>
        <topology evidence="1">Multi-pass membrane protein</topology>
    </subcellularLocation>
</comment>
<feature type="transmembrane region" description="Helical" evidence="6">
    <location>
        <begin position="200"/>
        <end position="221"/>
    </location>
</feature>
<sequence>MTDLFDIVTSATLYAAAIRLALPIFLAALGETFAERSGLVNVGLEGMMLMGAFGAVLGSDVTGSALAGVAIGLLFAILVAAIQGFVAINLGGDQIVCGIALNIGALGVTAFLVRAIWEGGNAPQVPGFSAFHFPILADAPFLGVAIFQQSIFVYVALVLALISWWALMKTGWGLRMRGCGEDPLACESLGIPVKRLRWQAMLICGGCAGLGGVFLALGQLLTFSDGMSGGRGFIALAVVIIARWSPMLAIPSALLFGVVEAFALRVQSSDLNVPPELMLALPYVATIVVYAIVVGRSNPPAALGRTYVRQ</sequence>
<feature type="transmembrane region" description="Helical" evidence="6">
    <location>
        <begin position="233"/>
        <end position="256"/>
    </location>
</feature>
<name>A0A6J7RZ83_9ZZZZ</name>
<keyword evidence="4 6" id="KW-1133">Transmembrane helix</keyword>
<dbReference type="CDD" id="cd06580">
    <property type="entry name" value="TM_PBP1_transp_TpRbsC_like"/>
    <property type="match status" value="1"/>
</dbReference>
<evidence type="ECO:0000256" key="6">
    <source>
        <dbReference type="SAM" id="Phobius"/>
    </source>
</evidence>
<dbReference type="AlphaFoldDB" id="A0A6J7RZ83"/>
<feature type="transmembrane region" description="Helical" evidence="6">
    <location>
        <begin position="12"/>
        <end position="30"/>
    </location>
</feature>
<keyword evidence="3 6" id="KW-0812">Transmembrane</keyword>
<protein>
    <submittedName>
        <fullName evidence="7">Unannotated protein</fullName>
    </submittedName>
</protein>
<dbReference type="InterPro" id="IPR001851">
    <property type="entry name" value="ABC_transp_permease"/>
</dbReference>
<feature type="transmembrane region" description="Helical" evidence="6">
    <location>
        <begin position="277"/>
        <end position="295"/>
    </location>
</feature>
<evidence type="ECO:0000256" key="1">
    <source>
        <dbReference type="ARBA" id="ARBA00004651"/>
    </source>
</evidence>
<evidence type="ECO:0000256" key="5">
    <source>
        <dbReference type="ARBA" id="ARBA00023136"/>
    </source>
</evidence>
<feature type="transmembrane region" description="Helical" evidence="6">
    <location>
        <begin position="146"/>
        <end position="167"/>
    </location>
</feature>
<evidence type="ECO:0000256" key="4">
    <source>
        <dbReference type="ARBA" id="ARBA00022989"/>
    </source>
</evidence>
<dbReference type="Pfam" id="PF02653">
    <property type="entry name" value="BPD_transp_2"/>
    <property type="match status" value="1"/>
</dbReference>
<evidence type="ECO:0000256" key="2">
    <source>
        <dbReference type="ARBA" id="ARBA00022475"/>
    </source>
</evidence>
<dbReference type="GO" id="GO:0005886">
    <property type="term" value="C:plasma membrane"/>
    <property type="evidence" value="ECO:0007669"/>
    <property type="project" value="UniProtKB-SubCell"/>
</dbReference>
<reference evidence="7" key="1">
    <citation type="submission" date="2020-05" db="EMBL/GenBank/DDBJ databases">
        <authorList>
            <person name="Chiriac C."/>
            <person name="Salcher M."/>
            <person name="Ghai R."/>
            <person name="Kavagutti S V."/>
        </authorList>
    </citation>
    <scope>NUCLEOTIDE SEQUENCE</scope>
</reference>
<proteinExistence type="predicted"/>
<dbReference type="EMBL" id="CAFBPX010000097">
    <property type="protein sequence ID" value="CAB5034197.1"/>
    <property type="molecule type" value="Genomic_DNA"/>
</dbReference>
<keyword evidence="2" id="KW-1003">Cell membrane</keyword>
<dbReference type="GO" id="GO:0022857">
    <property type="term" value="F:transmembrane transporter activity"/>
    <property type="evidence" value="ECO:0007669"/>
    <property type="project" value="InterPro"/>
</dbReference>
<feature type="transmembrane region" description="Helical" evidence="6">
    <location>
        <begin position="95"/>
        <end position="117"/>
    </location>
</feature>
<feature type="transmembrane region" description="Helical" evidence="6">
    <location>
        <begin position="65"/>
        <end position="88"/>
    </location>
</feature>
<evidence type="ECO:0000313" key="7">
    <source>
        <dbReference type="EMBL" id="CAB5034197.1"/>
    </source>
</evidence>
<dbReference type="PANTHER" id="PTHR43370:SF1">
    <property type="entry name" value="GUANOSINE ABC TRANSPORTER PERMEASE PROTEIN NUPQ"/>
    <property type="match status" value="1"/>
</dbReference>
<gene>
    <name evidence="7" type="ORF">UFOPK4175_00652</name>
</gene>
<organism evidence="7">
    <name type="scientific">freshwater metagenome</name>
    <dbReference type="NCBI Taxonomy" id="449393"/>
    <lineage>
        <taxon>unclassified sequences</taxon>
        <taxon>metagenomes</taxon>
        <taxon>ecological metagenomes</taxon>
    </lineage>
</organism>
<evidence type="ECO:0000256" key="3">
    <source>
        <dbReference type="ARBA" id="ARBA00022692"/>
    </source>
</evidence>
<dbReference type="PANTHER" id="PTHR43370">
    <property type="entry name" value="SUGAR ABC TRANSPORTER INTEGRAL MEMBRANE PROTEIN-RELATED"/>
    <property type="match status" value="1"/>
</dbReference>